<organism evidence="1 2">
    <name type="scientific">Actinoplanes subglobosus</name>
    <dbReference type="NCBI Taxonomy" id="1547892"/>
    <lineage>
        <taxon>Bacteria</taxon>
        <taxon>Bacillati</taxon>
        <taxon>Actinomycetota</taxon>
        <taxon>Actinomycetes</taxon>
        <taxon>Micromonosporales</taxon>
        <taxon>Micromonosporaceae</taxon>
        <taxon>Actinoplanes</taxon>
    </lineage>
</organism>
<dbReference type="Proteomes" id="UP001595867">
    <property type="component" value="Unassembled WGS sequence"/>
</dbReference>
<proteinExistence type="predicted"/>
<dbReference type="EMBL" id="JBHSBL010000024">
    <property type="protein sequence ID" value="MFC4070249.1"/>
    <property type="molecule type" value="Genomic_DNA"/>
</dbReference>
<reference evidence="2" key="1">
    <citation type="journal article" date="2019" name="Int. J. Syst. Evol. Microbiol.">
        <title>The Global Catalogue of Microorganisms (GCM) 10K type strain sequencing project: providing services to taxonomists for standard genome sequencing and annotation.</title>
        <authorList>
            <consortium name="The Broad Institute Genomics Platform"/>
            <consortium name="The Broad Institute Genome Sequencing Center for Infectious Disease"/>
            <person name="Wu L."/>
            <person name="Ma J."/>
        </authorList>
    </citation>
    <scope>NUCLEOTIDE SEQUENCE [LARGE SCALE GENOMIC DNA]</scope>
    <source>
        <strain evidence="2">TBRC 5832</strain>
    </source>
</reference>
<comment type="caution">
    <text evidence="1">The sequence shown here is derived from an EMBL/GenBank/DDBJ whole genome shotgun (WGS) entry which is preliminary data.</text>
</comment>
<name>A0ABV8J1T6_9ACTN</name>
<dbReference type="RefSeq" id="WP_378071135.1">
    <property type="nucleotide sequence ID" value="NZ_JBHSBL010000024.1"/>
</dbReference>
<sequence>MRIYRSRAAVVASVVAFGLAGGAGPVWAGGDYRTLDDAELLGVVGRVDLLEGSYTHVLLSGPAADQVREDMGVCDIDLPAGRVAFHLVEETASGADQAAAIVDEVAKGRPEAYLKDLRKSECADDLEPVKAKDVPSAAVSLTDHDASIPFVAVVPRGRVVLLVEAGTRDAMVKGTVAAVAAYDEMARATGTDT</sequence>
<accession>A0ABV8J1T6</accession>
<protein>
    <submittedName>
        <fullName evidence="1">Uncharacterized protein</fullName>
    </submittedName>
</protein>
<gene>
    <name evidence="1" type="ORF">ACFO0C_35415</name>
</gene>
<evidence type="ECO:0000313" key="1">
    <source>
        <dbReference type="EMBL" id="MFC4070249.1"/>
    </source>
</evidence>
<evidence type="ECO:0000313" key="2">
    <source>
        <dbReference type="Proteomes" id="UP001595867"/>
    </source>
</evidence>
<keyword evidence="2" id="KW-1185">Reference proteome</keyword>